<dbReference type="GO" id="GO:0016706">
    <property type="term" value="F:2-oxoglutarate-dependent dioxygenase activity"/>
    <property type="evidence" value="ECO:0007669"/>
    <property type="project" value="UniProtKB-ARBA"/>
</dbReference>
<dbReference type="PROSITE" id="PS51471">
    <property type="entry name" value="FE2OG_OXY"/>
    <property type="match status" value="1"/>
</dbReference>
<comment type="similarity">
    <text evidence="1 5">Belongs to the iron/ascorbate-dependent oxidoreductase family.</text>
</comment>
<keyword evidence="4 5" id="KW-0408">Iron</keyword>
<evidence type="ECO:0000256" key="1">
    <source>
        <dbReference type="ARBA" id="ARBA00008056"/>
    </source>
</evidence>
<gene>
    <name evidence="7" type="ORF">PHJA_001268700</name>
</gene>
<dbReference type="Pfam" id="PF03171">
    <property type="entry name" value="2OG-FeII_Oxy"/>
    <property type="match status" value="1"/>
</dbReference>
<dbReference type="InterPro" id="IPR044861">
    <property type="entry name" value="IPNS-like_FE2OG_OXY"/>
</dbReference>
<accession>A0A830BTH8</accession>
<dbReference type="Proteomes" id="UP000653305">
    <property type="component" value="Unassembled WGS sequence"/>
</dbReference>
<dbReference type="InterPro" id="IPR050295">
    <property type="entry name" value="Plant_2OG-oxidoreductases"/>
</dbReference>
<dbReference type="InterPro" id="IPR026992">
    <property type="entry name" value="DIOX_N"/>
</dbReference>
<evidence type="ECO:0000313" key="7">
    <source>
        <dbReference type="EMBL" id="GFP91247.1"/>
    </source>
</evidence>
<dbReference type="InterPro" id="IPR005123">
    <property type="entry name" value="Oxoglu/Fe-dep_dioxygenase_dom"/>
</dbReference>
<protein>
    <submittedName>
        <fullName evidence="7">Protein srg1</fullName>
    </submittedName>
</protein>
<organism evidence="7 8">
    <name type="scientific">Phtheirospermum japonicum</name>
    <dbReference type="NCBI Taxonomy" id="374723"/>
    <lineage>
        <taxon>Eukaryota</taxon>
        <taxon>Viridiplantae</taxon>
        <taxon>Streptophyta</taxon>
        <taxon>Embryophyta</taxon>
        <taxon>Tracheophyta</taxon>
        <taxon>Spermatophyta</taxon>
        <taxon>Magnoliopsida</taxon>
        <taxon>eudicotyledons</taxon>
        <taxon>Gunneridae</taxon>
        <taxon>Pentapetalae</taxon>
        <taxon>asterids</taxon>
        <taxon>lamiids</taxon>
        <taxon>Lamiales</taxon>
        <taxon>Orobanchaceae</taxon>
        <taxon>Orobanchaceae incertae sedis</taxon>
        <taxon>Phtheirospermum</taxon>
    </lineage>
</organism>
<dbReference type="GO" id="GO:0046872">
    <property type="term" value="F:metal ion binding"/>
    <property type="evidence" value="ECO:0007669"/>
    <property type="project" value="UniProtKB-KW"/>
</dbReference>
<name>A0A830BTH8_9LAMI</name>
<dbReference type="PANTHER" id="PTHR47991">
    <property type="entry name" value="OXOGLUTARATE/IRON-DEPENDENT DIOXYGENASE"/>
    <property type="match status" value="1"/>
</dbReference>
<dbReference type="EMBL" id="BMAC01000239">
    <property type="protein sequence ID" value="GFP91247.1"/>
    <property type="molecule type" value="Genomic_DNA"/>
</dbReference>
<keyword evidence="3 5" id="KW-0560">Oxidoreductase</keyword>
<dbReference type="SUPFAM" id="SSF51197">
    <property type="entry name" value="Clavaminate synthase-like"/>
    <property type="match status" value="1"/>
</dbReference>
<dbReference type="OrthoDB" id="288590at2759"/>
<reference evidence="7" key="1">
    <citation type="submission" date="2020-07" db="EMBL/GenBank/DDBJ databases">
        <title>Ethylene signaling mediates host invasion by parasitic plants.</title>
        <authorList>
            <person name="Yoshida S."/>
        </authorList>
    </citation>
    <scope>NUCLEOTIDE SEQUENCE</scope>
    <source>
        <strain evidence="7">Okayama</strain>
    </source>
</reference>
<dbReference type="FunFam" id="2.60.120.330:FF:000001">
    <property type="entry name" value="Protein SRG1"/>
    <property type="match status" value="1"/>
</dbReference>
<dbReference type="GO" id="GO:0002238">
    <property type="term" value="P:response to molecule of fungal origin"/>
    <property type="evidence" value="ECO:0007669"/>
    <property type="project" value="UniProtKB-ARBA"/>
</dbReference>
<evidence type="ECO:0000259" key="6">
    <source>
        <dbReference type="PROSITE" id="PS51471"/>
    </source>
</evidence>
<evidence type="ECO:0000256" key="4">
    <source>
        <dbReference type="ARBA" id="ARBA00023004"/>
    </source>
</evidence>
<keyword evidence="8" id="KW-1185">Reference proteome</keyword>
<dbReference type="GO" id="GO:0009805">
    <property type="term" value="P:coumarin biosynthetic process"/>
    <property type="evidence" value="ECO:0007669"/>
    <property type="project" value="UniProtKB-ARBA"/>
</dbReference>
<sequence>MESNSRKLGGSLRVPIVQELAKKTLATVPPRYVRLDHDHDHDHPLPSNLSSSIPVIDFHKLFDSDSMDFELRKLHNACREWGFFQVINHGVDSEVIETMKLEIQEFFNLPIEEKKKYNQEAGDVEGYGQAFVVSEEQKLDWADMFYILTLPTHLRKPHLIPKLPATFRDAIESYSAEVKTLGMEILNQIEKGLKMKSEEIKIQFEERVMQSMRMNYYPPCPQPELVTGLCPHSDASGLTILLQVNEVEGLQIKKDGIWVPVSPISGAFVINIGDILEILTNGIYRSIEHRATVNGQKERLSIATFLTPKLDNEVGPAPSLVGHESPAKFKTICVADFMRGIFSRELQGKSYLDTLRI</sequence>
<evidence type="ECO:0000313" key="8">
    <source>
        <dbReference type="Proteomes" id="UP000653305"/>
    </source>
</evidence>
<dbReference type="Gene3D" id="2.60.120.330">
    <property type="entry name" value="B-lactam Antibiotic, Isopenicillin N Synthase, Chain"/>
    <property type="match status" value="1"/>
</dbReference>
<evidence type="ECO:0000256" key="5">
    <source>
        <dbReference type="RuleBase" id="RU003682"/>
    </source>
</evidence>
<proteinExistence type="inferred from homology"/>
<comment type="caution">
    <text evidence="7">The sequence shown here is derived from an EMBL/GenBank/DDBJ whole genome shotgun (WGS) entry which is preliminary data.</text>
</comment>
<evidence type="ECO:0000256" key="2">
    <source>
        <dbReference type="ARBA" id="ARBA00022723"/>
    </source>
</evidence>
<dbReference type="InterPro" id="IPR027443">
    <property type="entry name" value="IPNS-like_sf"/>
</dbReference>
<dbReference type="AlphaFoldDB" id="A0A830BTH8"/>
<feature type="domain" description="Fe2OG dioxygenase" evidence="6">
    <location>
        <begin position="208"/>
        <end position="308"/>
    </location>
</feature>
<evidence type="ECO:0000256" key="3">
    <source>
        <dbReference type="ARBA" id="ARBA00023002"/>
    </source>
</evidence>
<keyword evidence="2 5" id="KW-0479">Metal-binding</keyword>
<dbReference type="Pfam" id="PF14226">
    <property type="entry name" value="DIOX_N"/>
    <property type="match status" value="1"/>
</dbReference>